<gene>
    <name evidence="2" type="ORF">P378_18835</name>
</gene>
<dbReference type="Proteomes" id="UP000222564">
    <property type="component" value="Unassembled WGS sequence"/>
</dbReference>
<name>A0A2C6L1J3_9FIRM</name>
<keyword evidence="1" id="KW-0472">Membrane</keyword>
<keyword evidence="3" id="KW-1185">Reference proteome</keyword>
<dbReference type="Pfam" id="PF12670">
    <property type="entry name" value="DUF3792"/>
    <property type="match status" value="1"/>
</dbReference>
<reference evidence="2 3" key="1">
    <citation type="submission" date="2013-09" db="EMBL/GenBank/DDBJ databases">
        <title>Biodegradation of hydrocarbons in the deep terrestrial subsurface : characterization of a microbial consortium composed of two Desulfotomaculum species originating from a deep geological formation.</title>
        <authorList>
            <person name="Aullo T."/>
            <person name="Berlendis S."/>
            <person name="Lascourreges J.-F."/>
            <person name="Dessort D."/>
            <person name="Saint-Laurent S."/>
            <person name="Schraauwers B."/>
            <person name="Mas J."/>
            <person name="Magot M."/>
            <person name="Ranchou-Peyruse A."/>
        </authorList>
    </citation>
    <scope>NUCLEOTIDE SEQUENCE [LARGE SCALE GENOMIC DNA]</scope>
    <source>
        <strain evidence="2 3">Bs107</strain>
    </source>
</reference>
<feature type="transmembrane region" description="Helical" evidence="1">
    <location>
        <begin position="60"/>
        <end position="80"/>
    </location>
</feature>
<feature type="transmembrane region" description="Helical" evidence="1">
    <location>
        <begin position="92"/>
        <end position="109"/>
    </location>
</feature>
<dbReference type="NCBIfam" id="TIGR04086">
    <property type="entry name" value="TIGR04086_membr"/>
    <property type="match status" value="1"/>
</dbReference>
<dbReference type="RefSeq" id="WP_099084045.1">
    <property type="nucleotide sequence ID" value="NZ_AWQQ01000120.1"/>
</dbReference>
<keyword evidence="1" id="KW-0812">Transmembrane</keyword>
<protein>
    <recommendedName>
        <fullName evidence="4">Membrane protein, TIGR04086 family</fullName>
    </recommendedName>
</protein>
<dbReference type="OrthoDB" id="1787138at2"/>
<dbReference type="EMBL" id="AWQQ01000120">
    <property type="protein sequence ID" value="PHJ37031.1"/>
    <property type="molecule type" value="Genomic_DNA"/>
</dbReference>
<comment type="caution">
    <text evidence="2">The sequence shown here is derived from an EMBL/GenBank/DDBJ whole genome shotgun (WGS) entry which is preliminary data.</text>
</comment>
<dbReference type="InterPro" id="IPR023804">
    <property type="entry name" value="DUF3792_TM"/>
</dbReference>
<dbReference type="AlphaFoldDB" id="A0A2C6L1J3"/>
<proteinExistence type="predicted"/>
<evidence type="ECO:0000256" key="1">
    <source>
        <dbReference type="SAM" id="Phobius"/>
    </source>
</evidence>
<evidence type="ECO:0000313" key="2">
    <source>
        <dbReference type="EMBL" id="PHJ37031.1"/>
    </source>
</evidence>
<sequence length="152" mass="15712">MGKLTFVQWQKHDVKGDRPFKKGAVGAGLVRALSVTLAVFLMMGFVVTVTNLPVYNFSQAILLTILVSAVVGGVGAGAAAGIRGWQHGGMTGLVYGMLFVVVAGALLGLPVVDPVLMTLAMAVLGTVGGIVGVNLAAVRKRTVSRRYLGSCK</sequence>
<accession>A0A2C6L1J3</accession>
<keyword evidence="1" id="KW-1133">Transmembrane helix</keyword>
<evidence type="ECO:0000313" key="3">
    <source>
        <dbReference type="Proteomes" id="UP000222564"/>
    </source>
</evidence>
<feature type="transmembrane region" description="Helical" evidence="1">
    <location>
        <begin position="28"/>
        <end position="48"/>
    </location>
</feature>
<feature type="transmembrane region" description="Helical" evidence="1">
    <location>
        <begin position="115"/>
        <end position="138"/>
    </location>
</feature>
<organism evidence="2 3">
    <name type="scientific">Desulforamulus profundi</name>
    <dbReference type="NCBI Taxonomy" id="1383067"/>
    <lineage>
        <taxon>Bacteria</taxon>
        <taxon>Bacillati</taxon>
        <taxon>Bacillota</taxon>
        <taxon>Clostridia</taxon>
        <taxon>Eubacteriales</taxon>
        <taxon>Peptococcaceae</taxon>
        <taxon>Desulforamulus</taxon>
    </lineage>
</organism>
<evidence type="ECO:0008006" key="4">
    <source>
        <dbReference type="Google" id="ProtNLM"/>
    </source>
</evidence>